<proteinExistence type="inferred from homology"/>
<evidence type="ECO:0000313" key="5">
    <source>
        <dbReference type="Proteomes" id="UP000614334"/>
    </source>
</evidence>
<keyword evidence="2" id="KW-1133">Transmembrane helix</keyword>
<dbReference type="PANTHER" id="PTHR11699">
    <property type="entry name" value="ALDEHYDE DEHYDROGENASE-RELATED"/>
    <property type="match status" value="1"/>
</dbReference>
<dbReference type="EMBL" id="JACYCF010000020">
    <property type="protein sequence ID" value="KAF8750450.1"/>
    <property type="molecule type" value="Genomic_DNA"/>
</dbReference>
<comment type="similarity">
    <text evidence="1">Belongs to the aldehyde dehydrogenase family.</text>
</comment>
<feature type="domain" description="Aldehyde dehydrogenase" evidence="3">
    <location>
        <begin position="140"/>
        <end position="592"/>
    </location>
</feature>
<keyword evidence="2" id="KW-0812">Transmembrane</keyword>
<dbReference type="GO" id="GO:0016620">
    <property type="term" value="F:oxidoreductase activity, acting on the aldehyde or oxo group of donors, NAD or NADP as acceptor"/>
    <property type="evidence" value="ECO:0007669"/>
    <property type="project" value="InterPro"/>
</dbReference>
<dbReference type="Pfam" id="PF00171">
    <property type="entry name" value="Aldedh"/>
    <property type="match status" value="1"/>
</dbReference>
<gene>
    <name evidence="4" type="ORF">RHS01_09227</name>
</gene>
<reference evidence="4" key="1">
    <citation type="submission" date="2020-09" db="EMBL/GenBank/DDBJ databases">
        <title>Comparative genome analyses of four rice-infecting Rhizoctonia solani isolates reveal extensive enrichment of homogalacturonan modification genes.</title>
        <authorList>
            <person name="Lee D.-Y."/>
            <person name="Jeon J."/>
            <person name="Kim K.-T."/>
            <person name="Cheong K."/>
            <person name="Song H."/>
            <person name="Choi G."/>
            <person name="Ko J."/>
            <person name="Opiyo S.O."/>
            <person name="Zuo S."/>
            <person name="Madhav S."/>
            <person name="Lee Y.-H."/>
            <person name="Wang G.-L."/>
        </authorList>
    </citation>
    <scope>NUCLEOTIDE SEQUENCE</scope>
    <source>
        <strain evidence="4">AG1-IA B2</strain>
    </source>
</reference>
<dbReference type="SUPFAM" id="SSF53720">
    <property type="entry name" value="ALDH-like"/>
    <property type="match status" value="1"/>
</dbReference>
<dbReference type="Gene3D" id="3.40.605.10">
    <property type="entry name" value="Aldehyde Dehydrogenase, Chain A, domain 1"/>
    <property type="match status" value="2"/>
</dbReference>
<comment type="caution">
    <text evidence="4">The sequence shown here is derived from an EMBL/GenBank/DDBJ whole genome shotgun (WGS) entry which is preliminary data.</text>
</comment>
<evidence type="ECO:0000259" key="3">
    <source>
        <dbReference type="Pfam" id="PF00171"/>
    </source>
</evidence>
<name>A0A8H7M1M8_9AGAM</name>
<organism evidence="4 5">
    <name type="scientific">Rhizoctonia solani</name>
    <dbReference type="NCBI Taxonomy" id="456999"/>
    <lineage>
        <taxon>Eukaryota</taxon>
        <taxon>Fungi</taxon>
        <taxon>Dikarya</taxon>
        <taxon>Basidiomycota</taxon>
        <taxon>Agaricomycotina</taxon>
        <taxon>Agaricomycetes</taxon>
        <taxon>Cantharellales</taxon>
        <taxon>Ceratobasidiaceae</taxon>
        <taxon>Rhizoctonia</taxon>
    </lineage>
</organism>
<dbReference type="Gene3D" id="3.40.309.10">
    <property type="entry name" value="Aldehyde Dehydrogenase, Chain A, domain 2"/>
    <property type="match status" value="1"/>
</dbReference>
<dbReference type="InterPro" id="IPR016162">
    <property type="entry name" value="Ald_DH_N"/>
</dbReference>
<dbReference type="AlphaFoldDB" id="A0A8H7M1M8"/>
<dbReference type="InterPro" id="IPR015590">
    <property type="entry name" value="Aldehyde_DH_dom"/>
</dbReference>
<protein>
    <submittedName>
        <fullName evidence="4">Aldehyde dehydrogenase family</fullName>
    </submittedName>
</protein>
<dbReference type="Proteomes" id="UP000614334">
    <property type="component" value="Unassembled WGS sequence"/>
</dbReference>
<evidence type="ECO:0000313" key="4">
    <source>
        <dbReference type="EMBL" id="KAF8750450.1"/>
    </source>
</evidence>
<dbReference type="InterPro" id="IPR016161">
    <property type="entry name" value="Ald_DH/histidinol_DH"/>
</dbReference>
<feature type="transmembrane region" description="Helical" evidence="2">
    <location>
        <begin position="52"/>
        <end position="68"/>
    </location>
</feature>
<accession>A0A8H7M1M8</accession>
<evidence type="ECO:0000256" key="2">
    <source>
        <dbReference type="SAM" id="Phobius"/>
    </source>
</evidence>
<keyword evidence="2" id="KW-0472">Membrane</keyword>
<dbReference type="InterPro" id="IPR016163">
    <property type="entry name" value="Ald_DH_C"/>
</dbReference>
<evidence type="ECO:0000256" key="1">
    <source>
        <dbReference type="ARBA" id="ARBA00009986"/>
    </source>
</evidence>
<sequence>MDEEIIYDNYGDTYGDNYVDSYVDYETFPEDDWNNADYTQYYGAAENEGIDIFIPLLLFTLLGIYLVYNRYHTIRNRPVRFSIPAPDASFINWRSLIIPNPNLMSHQDDPMLLPSHSDPAWRDMVQTDGSEAEIVTERKFVTSFDPSTGQHIATIPCDRPIEIHHKIQLAQRAQTYWARSSWVERRRVLRSLLRWTIDEKETIARVCCRDTGKTMVDAAFGEILTTCSKATWLIKNGEKTLRTERRSGNILLAHKVSTVQYEPLGVVSAIVSWNYLMSPIMAALTAGNGIVIKCSEHVAWSSRYFVAAFVNVFVPADGIPISSMRLVYQGHFNPIQRHDASRHITFIGSEEVGRRVAIAATTHLTPCTLELVAKTQQLSCQELTSGQNCIGIERFIVHSSVYPQFMAEMDRRIKLLRTGSVLNASAEGFVQIVDVGAQISSARFAELERLVQAAVEDGADLVVGGGRWRNPFLEEGLYFSPTLLGNVSDQMEIAQTEVFAPIMLVMPYDTVPEAIEIANSTRYGLGASVWGPDETLCAHVARELECGMVSVNDFGVFYVMNQDLPFGGVKASGYGRFGGPEGLRSLTNPKAVIVDKWPWLIRTQIPRVLDYPIGVWSRVGNLCRSYQLCMGRLYKEQFDGLVKLARAARQQ</sequence>